<gene>
    <name evidence="7" type="ORF">KTU01_16620</name>
</gene>
<comment type="caution">
    <text evidence="5">Lacks conserved residue(s) required for the propagation of feature annotation.</text>
</comment>
<evidence type="ECO:0000256" key="2">
    <source>
        <dbReference type="ARBA" id="ARBA00022801"/>
    </source>
</evidence>
<dbReference type="EMBL" id="BJZS01000048">
    <property type="protein sequence ID" value="GEO95539.1"/>
    <property type="molecule type" value="Genomic_DNA"/>
</dbReference>
<comment type="similarity">
    <text evidence="1">Belongs to the NTE family.</text>
</comment>
<feature type="short sequence motif" description="GXSXG" evidence="5">
    <location>
        <begin position="40"/>
        <end position="44"/>
    </location>
</feature>
<dbReference type="PANTHER" id="PTHR14226:SF76">
    <property type="entry name" value="NTE FAMILY PROTEIN RSSA"/>
    <property type="match status" value="1"/>
</dbReference>
<dbReference type="InterPro" id="IPR050301">
    <property type="entry name" value="NTE"/>
</dbReference>
<dbReference type="PANTHER" id="PTHR14226">
    <property type="entry name" value="NEUROPATHY TARGET ESTERASE/SWISS CHEESE D.MELANOGASTER"/>
    <property type="match status" value="1"/>
</dbReference>
<reference evidence="7 8" key="1">
    <citation type="submission" date="2019-07" db="EMBL/GenBank/DDBJ databases">
        <title>Whole genome shotgun sequence of Kocuria turfanensis NBRC 107627.</title>
        <authorList>
            <person name="Hosoyama A."/>
            <person name="Uohara A."/>
            <person name="Ohji S."/>
            <person name="Ichikawa N."/>
        </authorList>
    </citation>
    <scope>NUCLEOTIDE SEQUENCE [LARGE SCALE GENOMIC DNA]</scope>
    <source>
        <strain evidence="7 8">NBRC 107627</strain>
    </source>
</reference>
<dbReference type="GO" id="GO:0016042">
    <property type="term" value="P:lipid catabolic process"/>
    <property type="evidence" value="ECO:0007669"/>
    <property type="project" value="UniProtKB-UniRule"/>
</dbReference>
<keyword evidence="2 5" id="KW-0378">Hydrolase</keyword>
<dbReference type="RefSeq" id="WP_062735788.1">
    <property type="nucleotide sequence ID" value="NZ_BJZS01000048.1"/>
</dbReference>
<sequence length="359" mass="38430">MSSTTRVALALGSGGARGYAHIGVIEVLEERGYEIVTIAGSSMGALVGGLHAAGRLDPYAQWVQGLTQRDVLRLLDPSPSSPGVIRAEKIMAKVRELLDGALIEDLPVPFTAVATDLLARKEVWFQEGPVDVAVRASIALPSIITPVMINGRLLADGGILNPVPIAATVASRADVTVAVSLSGERMPGEGRVPARETAAARPAEERAERFRRSAAHLLDRELTRTVMERIAETRGRGADARARRFGEGLPGEVPEELPQVLDAELLEEAAEDVLGALPAGLRTLDVMQLSLEALQSMVLRYRLAGYPPDLLITVPKQTGRLLDFHRAGELIAFGRRATKEALDRAEGFPPPRPGPRADP</sequence>
<dbReference type="AlphaFoldDB" id="A0A512ICX2"/>
<keyword evidence="8" id="KW-1185">Reference proteome</keyword>
<feature type="active site" description="Proton acceptor" evidence="5">
    <location>
        <position position="156"/>
    </location>
</feature>
<keyword evidence="3 5" id="KW-0442">Lipid degradation</keyword>
<dbReference type="InterPro" id="IPR001423">
    <property type="entry name" value="LysoPLipase_patatin_CS"/>
</dbReference>
<evidence type="ECO:0000313" key="7">
    <source>
        <dbReference type="EMBL" id="GEO95539.1"/>
    </source>
</evidence>
<feature type="active site" description="Nucleophile" evidence="5">
    <location>
        <position position="42"/>
    </location>
</feature>
<evidence type="ECO:0000259" key="6">
    <source>
        <dbReference type="PROSITE" id="PS51635"/>
    </source>
</evidence>
<evidence type="ECO:0000256" key="3">
    <source>
        <dbReference type="ARBA" id="ARBA00022963"/>
    </source>
</evidence>
<dbReference type="STRING" id="388357.GCA_001580365_02210"/>
<protein>
    <submittedName>
        <fullName evidence="7">Putative NTE family protein</fullName>
    </submittedName>
</protein>
<dbReference type="GO" id="GO:0046470">
    <property type="term" value="P:phosphatidylcholine metabolic process"/>
    <property type="evidence" value="ECO:0007669"/>
    <property type="project" value="InterPro"/>
</dbReference>
<dbReference type="PROSITE" id="PS01237">
    <property type="entry name" value="UPF0028"/>
    <property type="match status" value="1"/>
</dbReference>
<dbReference type="SUPFAM" id="SSF52151">
    <property type="entry name" value="FabD/lysophospholipase-like"/>
    <property type="match status" value="1"/>
</dbReference>
<proteinExistence type="inferred from homology"/>
<evidence type="ECO:0000313" key="8">
    <source>
        <dbReference type="Proteomes" id="UP000321103"/>
    </source>
</evidence>
<dbReference type="Gene3D" id="3.40.1090.10">
    <property type="entry name" value="Cytosolic phospholipase A2 catalytic domain"/>
    <property type="match status" value="1"/>
</dbReference>
<dbReference type="Pfam" id="PF01734">
    <property type="entry name" value="Patatin"/>
    <property type="match status" value="1"/>
</dbReference>
<feature type="short sequence motif" description="DGA/G" evidence="5">
    <location>
        <begin position="156"/>
        <end position="158"/>
    </location>
</feature>
<evidence type="ECO:0000256" key="1">
    <source>
        <dbReference type="ARBA" id="ARBA00006636"/>
    </source>
</evidence>
<name>A0A512ICX2_9MICC</name>
<organism evidence="7 8">
    <name type="scientific">Kocuria turfanensis</name>
    <dbReference type="NCBI Taxonomy" id="388357"/>
    <lineage>
        <taxon>Bacteria</taxon>
        <taxon>Bacillati</taxon>
        <taxon>Actinomycetota</taxon>
        <taxon>Actinomycetes</taxon>
        <taxon>Micrococcales</taxon>
        <taxon>Micrococcaceae</taxon>
        <taxon>Kocuria</taxon>
    </lineage>
</organism>
<dbReference type="Proteomes" id="UP000321103">
    <property type="component" value="Unassembled WGS sequence"/>
</dbReference>
<dbReference type="InterPro" id="IPR016035">
    <property type="entry name" value="Acyl_Trfase/lysoPLipase"/>
</dbReference>
<dbReference type="InterPro" id="IPR002641">
    <property type="entry name" value="PNPLA_dom"/>
</dbReference>
<comment type="caution">
    <text evidence="7">The sequence shown here is derived from an EMBL/GenBank/DDBJ whole genome shotgun (WGS) entry which is preliminary data.</text>
</comment>
<accession>A0A512ICX2</accession>
<evidence type="ECO:0000256" key="5">
    <source>
        <dbReference type="PROSITE-ProRule" id="PRU01161"/>
    </source>
</evidence>
<evidence type="ECO:0000256" key="4">
    <source>
        <dbReference type="ARBA" id="ARBA00023098"/>
    </source>
</evidence>
<keyword evidence="4 5" id="KW-0443">Lipid metabolism</keyword>
<dbReference type="PROSITE" id="PS51635">
    <property type="entry name" value="PNPLA"/>
    <property type="match status" value="1"/>
</dbReference>
<feature type="domain" description="PNPLA" evidence="6">
    <location>
        <begin position="9"/>
        <end position="169"/>
    </location>
</feature>
<dbReference type="GO" id="GO:0004622">
    <property type="term" value="F:phosphatidylcholine lysophospholipase activity"/>
    <property type="evidence" value="ECO:0007669"/>
    <property type="project" value="InterPro"/>
</dbReference>